<dbReference type="Pfam" id="PF00084">
    <property type="entry name" value="Sushi"/>
    <property type="match status" value="11"/>
</dbReference>
<feature type="domain" description="Sushi" evidence="7">
    <location>
        <begin position="755"/>
        <end position="816"/>
    </location>
</feature>
<accession>A0A6P4ZPK3</accession>
<dbReference type="PANTHER" id="PTHR45785:SF2">
    <property type="entry name" value="COMPLEMENT FACTOR H-RELATED"/>
    <property type="match status" value="1"/>
</dbReference>
<organism evidence="8 9">
    <name type="scientific">Branchiostoma belcheri</name>
    <name type="common">Amphioxus</name>
    <dbReference type="NCBI Taxonomy" id="7741"/>
    <lineage>
        <taxon>Eukaryota</taxon>
        <taxon>Metazoa</taxon>
        <taxon>Chordata</taxon>
        <taxon>Cephalochordata</taxon>
        <taxon>Leptocardii</taxon>
        <taxon>Amphioxiformes</taxon>
        <taxon>Branchiostomatidae</taxon>
        <taxon>Branchiostoma</taxon>
    </lineage>
</organism>
<evidence type="ECO:0000256" key="5">
    <source>
        <dbReference type="PROSITE-ProRule" id="PRU00302"/>
    </source>
</evidence>
<feature type="disulfide bond" evidence="5">
    <location>
        <begin position="234"/>
        <end position="261"/>
    </location>
</feature>
<dbReference type="InterPro" id="IPR035976">
    <property type="entry name" value="Sushi/SCR/CCP_sf"/>
</dbReference>
<sequence length="878" mass="95749">MGFLYGVFLLELLLICAVFQDSDAAGCATVPPSPPNTHRTGCTAPYSDGEKCKYVCIAGYSEVSGDKKLVCRGGVWVGDPLVCKENCDPPMDPDNTIRKGCGDPYKHGEVCKYKCKGGYARAEGDHILTCDNGVWIGNPLVCEKNCGKPPSPPGTKREDCTYPIEHDEVCTYECKDGYTEVGGDDRLTCDSGVWFGAPLVCKAGCGVSPPSPHNTLRTDCTAPYRDGEKCKYECADGYTEVSGDSKLICKDQVWVGDPLVCQKNCDPPVSPDHTERKGCGDPYKHGEVCTYKCQKGFAEGGGDRELTCDNGVWVGVPLVCRENCEKPPTPPGSNRKDCSNPYGHDEVCTYECKDGYTEVGGDDSLTCHNGVWVGDPLVCKENCKKAPTPDDTVRTGCDAPYTHGEMCNYQCETGYRKTGGNDSLTCNDGDWDGEELVCVKPDCVVFPPNPPNTRRAACRAPYRSGEKCRYTCLRGYTEVSGDKWLTCNNEVWAGNPLVCKENCNPPPRPSNTDREGCKSPYKHGEVCNYRCDAGYMKTGGDDSLTCNDGAWDGSSLVCTEKTATPTPTTAQQPMDCGPPPMPANTIRTGCDDPYTQGEVCDYLCEIGYLKTGGDDSLTCNEGVWEGNQLVCEDHCPRPPNVPNTILSDCVHPFVQNEICIYECKPEYTEDGGDNLKTCYNRTWIGDDLDCKEDCGPPPNVDNTDRNGCFAPYNHDEECTYTCKPGFTPDGGGDTVTCDDGVWDWNRLPHMECKKNCNPPPVLANAIRGGCVAPYKHGVVCTYTCIAGFNPDGGGNMVTCDDGVWDWNRLPPMECNEVDCGPPPMLDYAILDGCVAPYKHGDKCNYHCFPEFCPDPNGGTGDMVTCDNGIWWIVIHHQC</sequence>
<dbReference type="Gene3D" id="2.10.70.10">
    <property type="entry name" value="Complement Module, domain 1"/>
    <property type="match status" value="13"/>
</dbReference>
<feature type="disulfide bond" evidence="5">
    <location>
        <begin position="87"/>
        <end position="130"/>
    </location>
</feature>
<dbReference type="OrthoDB" id="6127264at2759"/>
<evidence type="ECO:0000256" key="4">
    <source>
        <dbReference type="ARBA" id="ARBA00023157"/>
    </source>
</evidence>
<evidence type="ECO:0000259" key="7">
    <source>
        <dbReference type="PROSITE" id="PS50923"/>
    </source>
</evidence>
<evidence type="ECO:0000313" key="8">
    <source>
        <dbReference type="Proteomes" id="UP000515135"/>
    </source>
</evidence>
<dbReference type="Proteomes" id="UP000515135">
    <property type="component" value="Unplaced"/>
</dbReference>
<dbReference type="SUPFAM" id="SSF57535">
    <property type="entry name" value="Complement control module/SCR domain"/>
    <property type="match status" value="13"/>
</dbReference>
<feature type="domain" description="Sushi" evidence="7">
    <location>
        <begin position="85"/>
        <end position="144"/>
    </location>
</feature>
<feature type="disulfide bond" evidence="5">
    <location>
        <begin position="324"/>
        <end position="367"/>
    </location>
</feature>
<feature type="domain" description="Sushi" evidence="7">
    <location>
        <begin position="692"/>
        <end position="754"/>
    </location>
</feature>
<keyword evidence="8" id="KW-1185">Reference proteome</keyword>
<dbReference type="RefSeq" id="XP_019643110.1">
    <property type="nucleotide sequence ID" value="XM_019787551.1"/>
</dbReference>
<dbReference type="GeneID" id="109484293"/>
<feature type="domain" description="Sushi" evidence="7">
    <location>
        <begin position="384"/>
        <end position="440"/>
    </location>
</feature>
<evidence type="ECO:0000256" key="1">
    <source>
        <dbReference type="ARBA" id="ARBA00004328"/>
    </source>
</evidence>
<evidence type="ECO:0000256" key="3">
    <source>
        <dbReference type="ARBA" id="ARBA00022729"/>
    </source>
</evidence>
<feature type="domain" description="Sushi" evidence="7">
    <location>
        <begin position="203"/>
        <end position="263"/>
    </location>
</feature>
<comment type="caution">
    <text evidence="5">Lacks conserved residue(s) required for the propagation of feature annotation.</text>
</comment>
<evidence type="ECO:0000313" key="9">
    <source>
        <dbReference type="RefSeq" id="XP_019643110.1"/>
    </source>
</evidence>
<keyword evidence="3 6" id="KW-0732">Signal</keyword>
<feature type="domain" description="Sushi" evidence="7">
    <location>
        <begin position="574"/>
        <end position="633"/>
    </location>
</feature>
<dbReference type="InterPro" id="IPR051503">
    <property type="entry name" value="ComplSys_Reg/VirEntry_Med"/>
</dbReference>
<dbReference type="PANTHER" id="PTHR45785">
    <property type="entry name" value="COMPLEMENT FACTOR H-RELATED"/>
    <property type="match status" value="1"/>
</dbReference>
<feature type="chain" id="PRO_5028058296" evidence="6">
    <location>
        <begin position="25"/>
        <end position="878"/>
    </location>
</feature>
<reference evidence="9" key="1">
    <citation type="submission" date="2025-08" db="UniProtKB">
        <authorList>
            <consortium name="RefSeq"/>
        </authorList>
    </citation>
    <scope>IDENTIFICATION</scope>
    <source>
        <tissue evidence="9">Gonad</tissue>
    </source>
</reference>
<feature type="disulfide bond" evidence="5">
    <location>
        <begin position="115"/>
        <end position="142"/>
    </location>
</feature>
<dbReference type="InterPro" id="IPR000436">
    <property type="entry name" value="Sushi_SCR_CCP_dom"/>
</dbReference>
<feature type="disulfide bond" evidence="5">
    <location>
        <begin position="531"/>
        <end position="558"/>
    </location>
</feature>
<evidence type="ECO:0000256" key="6">
    <source>
        <dbReference type="SAM" id="SignalP"/>
    </source>
</evidence>
<dbReference type="AlphaFoldDB" id="A0A6P4ZPK3"/>
<dbReference type="SMART" id="SM00032">
    <property type="entry name" value="CCP"/>
    <property type="match status" value="14"/>
</dbReference>
<keyword evidence="4 5" id="KW-1015">Disulfide bond</keyword>
<feature type="disulfide bond" evidence="5">
    <location>
        <begin position="694"/>
        <end position="737"/>
    </location>
</feature>
<feature type="disulfide bond" evidence="5">
    <location>
        <begin position="411"/>
        <end position="438"/>
    </location>
</feature>
<feature type="domain" description="Sushi" evidence="7">
    <location>
        <begin position="501"/>
        <end position="560"/>
    </location>
</feature>
<name>A0A6P4ZPK3_BRABE</name>
<feature type="disulfide bond" evidence="5">
    <location>
        <begin position="576"/>
        <end position="619"/>
    </location>
</feature>
<feature type="disulfide bond" evidence="5">
    <location>
        <begin position="503"/>
        <end position="546"/>
    </location>
</feature>
<feature type="disulfide bond" evidence="5">
    <location>
        <begin position="352"/>
        <end position="379"/>
    </location>
</feature>
<keyword evidence="2 5" id="KW-0768">Sushi</keyword>
<feature type="signal peptide" evidence="6">
    <location>
        <begin position="1"/>
        <end position="24"/>
    </location>
</feature>
<evidence type="ECO:0000256" key="2">
    <source>
        <dbReference type="ARBA" id="ARBA00022659"/>
    </source>
</evidence>
<feature type="disulfide bond" evidence="5">
    <location>
        <begin position="604"/>
        <end position="631"/>
    </location>
</feature>
<protein>
    <submittedName>
        <fullName evidence="9">Complement factor H-like</fullName>
    </submittedName>
</protein>
<dbReference type="PROSITE" id="PS50923">
    <property type="entry name" value="SUSHI"/>
    <property type="match status" value="8"/>
</dbReference>
<gene>
    <name evidence="9" type="primary">LOC109484293</name>
</gene>
<comment type="subcellular location">
    <subcellularLocation>
        <location evidence="1">Virion</location>
    </subcellularLocation>
</comment>
<dbReference type="KEGG" id="bbel:109484293"/>
<feature type="disulfide bond" evidence="5">
    <location>
        <begin position="756"/>
        <end position="799"/>
    </location>
</feature>
<dbReference type="CDD" id="cd00033">
    <property type="entry name" value="CCP"/>
    <property type="match status" value="12"/>
</dbReference>
<feature type="domain" description="Sushi" evidence="7">
    <location>
        <begin position="322"/>
        <end position="381"/>
    </location>
</feature>
<proteinExistence type="predicted"/>